<accession>A0A7J9MQA3</accession>
<dbReference type="PANTHER" id="PTHR46137:SF10">
    <property type="entry name" value="LRAT DOMAIN-CONTAINING PROTEIN"/>
    <property type="match status" value="1"/>
</dbReference>
<dbReference type="InterPro" id="IPR007053">
    <property type="entry name" value="LRAT_dom"/>
</dbReference>
<evidence type="ECO:0000313" key="2">
    <source>
        <dbReference type="EMBL" id="MBA0873303.1"/>
    </source>
</evidence>
<dbReference type="Proteomes" id="UP000593576">
    <property type="component" value="Unassembled WGS sequence"/>
</dbReference>
<gene>
    <name evidence="2" type="ORF">Goshw_000585</name>
</gene>
<organism evidence="2 3">
    <name type="scientific">Gossypium schwendimanii</name>
    <name type="common">Cotton</name>
    <dbReference type="NCBI Taxonomy" id="34291"/>
    <lineage>
        <taxon>Eukaryota</taxon>
        <taxon>Viridiplantae</taxon>
        <taxon>Streptophyta</taxon>
        <taxon>Embryophyta</taxon>
        <taxon>Tracheophyta</taxon>
        <taxon>Spermatophyta</taxon>
        <taxon>Magnoliopsida</taxon>
        <taxon>eudicotyledons</taxon>
        <taxon>Gunneridae</taxon>
        <taxon>Pentapetalae</taxon>
        <taxon>rosids</taxon>
        <taxon>malvids</taxon>
        <taxon>Malvales</taxon>
        <taxon>Malvaceae</taxon>
        <taxon>Malvoideae</taxon>
        <taxon>Gossypium</taxon>
    </lineage>
</organism>
<comment type="caution">
    <text evidence="2">The sequence shown here is derived from an EMBL/GenBank/DDBJ whole genome shotgun (WGS) entry which is preliminary data.</text>
</comment>
<dbReference type="AlphaFoldDB" id="A0A7J9MQA3"/>
<proteinExistence type="predicted"/>
<dbReference type="Pfam" id="PF04970">
    <property type="entry name" value="LRAT"/>
    <property type="match status" value="1"/>
</dbReference>
<dbReference type="PANTHER" id="PTHR46137">
    <property type="entry name" value="OS05G0310600 PROTEIN"/>
    <property type="match status" value="1"/>
</dbReference>
<reference evidence="2 3" key="1">
    <citation type="journal article" date="2019" name="Genome Biol. Evol.">
        <title>Insights into the evolution of the New World diploid cottons (Gossypium, subgenus Houzingenia) based on genome sequencing.</title>
        <authorList>
            <person name="Grover C.E."/>
            <person name="Arick M.A. 2nd"/>
            <person name="Thrash A."/>
            <person name="Conover J.L."/>
            <person name="Sanders W.S."/>
            <person name="Peterson D.G."/>
            <person name="Frelichowski J.E."/>
            <person name="Scheffler J.A."/>
            <person name="Scheffler B.E."/>
            <person name="Wendel J.F."/>
        </authorList>
    </citation>
    <scope>NUCLEOTIDE SEQUENCE [LARGE SCALE GENOMIC DNA]</scope>
    <source>
        <strain evidence="2">1</strain>
        <tissue evidence="2">Leaf</tissue>
    </source>
</reference>
<dbReference type="PROSITE" id="PS51934">
    <property type="entry name" value="LRAT"/>
    <property type="match status" value="1"/>
</dbReference>
<dbReference type="Gene3D" id="3.90.1720.10">
    <property type="entry name" value="endopeptidase domain like (from Nostoc punctiforme)"/>
    <property type="match status" value="1"/>
</dbReference>
<keyword evidence="3" id="KW-1185">Reference proteome</keyword>
<evidence type="ECO:0000259" key="1">
    <source>
        <dbReference type="PROSITE" id="PS51934"/>
    </source>
</evidence>
<evidence type="ECO:0000313" key="3">
    <source>
        <dbReference type="Proteomes" id="UP000593576"/>
    </source>
</evidence>
<dbReference type="OrthoDB" id="421951at2759"/>
<protein>
    <recommendedName>
        <fullName evidence="1">LRAT domain-containing protein</fullName>
    </recommendedName>
</protein>
<sequence length="226" mass="25368">MATGQVVLLNPGDHIYTECLGGSYYHHDLIKPTFGFHPITTHLEVALSLKRLTLMGHVDLCSGIYVGRGLVTNPNTGKTRTITNAVIHFLGLDKEDKVKKTKPECQTCFYKPKGPGIVLTCLDCFHEGNGLYRYEYDVSLLSFTFKTSGSCTPWSCSDPNTVIKRAYDYLRDQNFGDYSFVFNNCEHFATKCKMGKARCNQALWGTGLPGAMVYNVARRLTKDILW</sequence>
<name>A0A7J9MQA3_GOSSC</name>
<dbReference type="EMBL" id="JABFAF010000013">
    <property type="protein sequence ID" value="MBA0873303.1"/>
    <property type="molecule type" value="Genomic_DNA"/>
</dbReference>
<feature type="domain" description="LRAT" evidence="1">
    <location>
        <begin position="51"/>
        <end position="201"/>
    </location>
</feature>